<dbReference type="InterPro" id="IPR011009">
    <property type="entry name" value="Kinase-like_dom_sf"/>
</dbReference>
<dbReference type="SUPFAM" id="SSF56112">
    <property type="entry name" value="Protein kinase-like (PK-like)"/>
    <property type="match status" value="1"/>
</dbReference>
<dbReference type="InterPro" id="IPR051511">
    <property type="entry name" value="MitoQC_Scaffold_Kinases"/>
</dbReference>
<feature type="region of interest" description="Disordered" evidence="2">
    <location>
        <begin position="184"/>
        <end position="212"/>
    </location>
</feature>
<feature type="compositionally biased region" description="Polar residues" evidence="2">
    <location>
        <begin position="792"/>
        <end position="802"/>
    </location>
</feature>
<dbReference type="PANTHER" id="PTHR22972">
    <property type="entry name" value="SERINE/THREONINE PROTEIN KINASE"/>
    <property type="match status" value="1"/>
</dbReference>
<keyword evidence="5 6" id="KW-0418">Kinase</keyword>
<dbReference type="AlphaFoldDB" id="A0A6P5JLV6"/>
<keyword evidence="4" id="KW-1185">Reference proteome</keyword>
<feature type="compositionally biased region" description="Polar residues" evidence="2">
    <location>
        <begin position="120"/>
        <end position="129"/>
    </location>
</feature>
<dbReference type="SMART" id="SM00220">
    <property type="entry name" value="S_TKc"/>
    <property type="match status" value="1"/>
</dbReference>
<feature type="region of interest" description="Disordered" evidence="2">
    <location>
        <begin position="229"/>
        <end position="271"/>
    </location>
</feature>
<organism evidence="4 5">
    <name type="scientific">Phascolarctos cinereus</name>
    <name type="common">Koala</name>
    <dbReference type="NCBI Taxonomy" id="38626"/>
    <lineage>
        <taxon>Eukaryota</taxon>
        <taxon>Metazoa</taxon>
        <taxon>Chordata</taxon>
        <taxon>Craniata</taxon>
        <taxon>Vertebrata</taxon>
        <taxon>Euteleostomi</taxon>
        <taxon>Mammalia</taxon>
        <taxon>Metatheria</taxon>
        <taxon>Diprotodontia</taxon>
        <taxon>Phascolarctidae</taxon>
        <taxon>Phascolarctos</taxon>
    </lineage>
</organism>
<evidence type="ECO:0000313" key="4">
    <source>
        <dbReference type="Proteomes" id="UP000515140"/>
    </source>
</evidence>
<dbReference type="CTD" id="157285"/>
<feature type="domain" description="Protein kinase" evidence="3">
    <location>
        <begin position="881"/>
        <end position="1169"/>
    </location>
</feature>
<dbReference type="Pfam" id="PF00069">
    <property type="entry name" value="Pkinase"/>
    <property type="match status" value="1"/>
</dbReference>
<feature type="region of interest" description="Disordered" evidence="2">
    <location>
        <begin position="290"/>
        <end position="397"/>
    </location>
</feature>
<dbReference type="PANTHER" id="PTHR22972:SF3">
    <property type="entry name" value="INACTIVE TYROSINE-PROTEIN KINASE PRAG1"/>
    <property type="match status" value="1"/>
</dbReference>
<keyword evidence="5 6" id="KW-0808">Transferase</keyword>
<dbReference type="InterPro" id="IPR000719">
    <property type="entry name" value="Prot_kinase_dom"/>
</dbReference>
<evidence type="ECO:0000313" key="6">
    <source>
        <dbReference type="RefSeq" id="XP_020835273.1"/>
    </source>
</evidence>
<gene>
    <name evidence="5 6" type="primary">PRAG1</name>
</gene>
<dbReference type="GeneID" id="110203132"/>
<feature type="compositionally biased region" description="Polar residues" evidence="2">
    <location>
        <begin position="753"/>
        <end position="769"/>
    </location>
</feature>
<feature type="compositionally biased region" description="Polar residues" evidence="2">
    <location>
        <begin position="363"/>
        <end position="373"/>
    </location>
</feature>
<feature type="region of interest" description="Disordered" evidence="2">
    <location>
        <begin position="44"/>
        <end position="68"/>
    </location>
</feature>
<feature type="region of interest" description="Disordered" evidence="2">
    <location>
        <begin position="562"/>
        <end position="815"/>
    </location>
</feature>
<comment type="similarity">
    <text evidence="1">Belongs to the protein kinase superfamily.</text>
</comment>
<evidence type="ECO:0000256" key="2">
    <source>
        <dbReference type="SAM" id="MobiDB-lite"/>
    </source>
</evidence>
<dbReference type="PROSITE" id="PS50011">
    <property type="entry name" value="PROTEIN_KINASE_DOM"/>
    <property type="match status" value="1"/>
</dbReference>
<dbReference type="GO" id="GO:0005524">
    <property type="term" value="F:ATP binding"/>
    <property type="evidence" value="ECO:0007669"/>
    <property type="project" value="InterPro"/>
</dbReference>
<feature type="region of interest" description="Disordered" evidence="2">
    <location>
        <begin position="479"/>
        <end position="527"/>
    </location>
</feature>
<dbReference type="GeneTree" id="ENSGT00940000157066"/>
<dbReference type="RefSeq" id="XP_020835272.1">
    <property type="nucleotide sequence ID" value="XM_020979613.1"/>
</dbReference>
<feature type="compositionally biased region" description="Polar residues" evidence="2">
    <location>
        <begin position="589"/>
        <end position="605"/>
    </location>
</feature>
<feature type="compositionally biased region" description="Low complexity" evidence="2">
    <location>
        <begin position="803"/>
        <end position="815"/>
    </location>
</feature>
<feature type="compositionally biased region" description="Low complexity" evidence="2">
    <location>
        <begin position="517"/>
        <end position="527"/>
    </location>
</feature>
<reference evidence="5 6" key="1">
    <citation type="submission" date="2025-04" db="UniProtKB">
        <authorList>
            <consortium name="RefSeq"/>
        </authorList>
    </citation>
    <scope>IDENTIFICATION</scope>
    <source>
        <tissue evidence="5 6">Spleen</tissue>
    </source>
</reference>
<feature type="compositionally biased region" description="Polar residues" evidence="2">
    <location>
        <begin position="680"/>
        <end position="694"/>
    </location>
</feature>
<dbReference type="Proteomes" id="UP000515140">
    <property type="component" value="Unplaced"/>
</dbReference>
<dbReference type="KEGG" id="pcw:110203132"/>
<name>A0A6P5JLV6_PHACI</name>
<dbReference type="GO" id="GO:0004672">
    <property type="term" value="F:protein kinase activity"/>
    <property type="evidence" value="ECO:0007669"/>
    <property type="project" value="InterPro"/>
</dbReference>
<evidence type="ECO:0000256" key="1">
    <source>
        <dbReference type="ARBA" id="ARBA00038349"/>
    </source>
</evidence>
<evidence type="ECO:0000313" key="5">
    <source>
        <dbReference type="RefSeq" id="XP_020835272.1"/>
    </source>
</evidence>
<protein>
    <submittedName>
        <fullName evidence="5 6">Tyrosine-protein kinase SgK223</fullName>
    </submittedName>
</protein>
<feature type="compositionally biased region" description="Low complexity" evidence="2">
    <location>
        <begin position="328"/>
        <end position="341"/>
    </location>
</feature>
<evidence type="ECO:0000259" key="3">
    <source>
        <dbReference type="PROSITE" id="PS50011"/>
    </source>
</evidence>
<proteinExistence type="inferred from homology"/>
<accession>A0A6P5JLV6</accession>
<sequence length="1228" mass="131799">MHRGAPLTSGLTKMSACNEFVEHIWKPGSCKNCFCLQSDHRLQRSSSVVQPGAPRRGPPEEEGCGPSPCTKPTIAVKPTMMSTESADVWSGMEAGPETPQVLWRPTPSKLPFLEPQDTARTFSTSNLSPHSLAAGSRLGLPSLARPGSKDKGGLEDGAAPPCQESPPVVHQSFHQKLATFLERAGGSSTPHAGGLPAASRGKDLQPSPGRDLDGGEYCSIADWCPASVQGPRGGQKKARPVPRGAGETALAHEEGWGPSLNGERCCQDPPESSCAFTLAQRKLPQALEAASLSDGLSRPPAGHPDSDYCSLLRQPELRRPHALGLNGGSPSKSPGSLSQPSECSPPEPIYAEVTKRKKPCPPSSTLPGTSEQAGRSLGQDPAGASWGRGRPKPDVAPQVAAKVTIVAAHMEDDQRTIYLSSPDSAVGVQWPCGHIGPSLEDTPTRTLETSLQEQPLHNRLPGPSGEDLGRRCPAIPPKVCKGNPGGPHRSPECSPLAQLKDGYWGQPAVPGPTDTLSSSSSSSSSSFSSARELSRCLMPAQFSSWDQRRPCFQVGARSYQGRIEEEDGDRGLDPGPASPGMAWEMEPASCSQRSRAESISEQPSSVEGGAGPGMSKSASFAFEFPKDRSEAEEFSPPPPPPKSRHLRMNKSSSDLEQASLGLPESLSAPGFNGTRVHFTAGSTDSLTSDSQTCSDGGLSCEPAPCPSPGCPSEDGSLCGPLEPLQPPPLPQKKTVSRAASSPDGLFLAHSSPGCRTSSPRLNPSHSETSICHPEDSRFPGPGLAGQPRSPEVQLQGSQGFYPSSSQLSVSSQTSASSSQQQLPSLLTSITSKEATYAKLSGLYAQSLVRLAARCERHFMGSQGSEPHFSENSWSLFKLTCNKPCCDAGDAVYYCATCSEDPSWPYAVKICKMPVSKGTSYCDLSVPVHFNLQRDCGHFIASVPSSMLMSPEEPQDQDCVVVITREVPHQTAADFVRDSASRHWAEPEAYERRVCLLLLQLCQGLESLKEHGITHRALCLENLLLAPCPGASPGDQPLPRLIISNFLQAKRQAQVGGGSGADEQQRRTQARLAPEILVAAQYKKVDEFQTGILIYELLHRPNPFEEQAQLQQQDYRADDLPPMPALSLYSAGLQRLAHRLLEADPMKRLHITEAKRALQCLLWGPRHELLQGPLQNWLHMKRALLMMKLAEKALDNRATVELEDWLCCQYLASAEPTALLQTLRLLQPL</sequence>
<dbReference type="RefSeq" id="XP_020835273.1">
    <property type="nucleotide sequence ID" value="XM_020979614.1"/>
</dbReference>
<dbReference type="Gene3D" id="1.10.510.10">
    <property type="entry name" value="Transferase(Phosphotransferase) domain 1"/>
    <property type="match status" value="1"/>
</dbReference>
<feature type="region of interest" description="Disordered" evidence="2">
    <location>
        <begin position="120"/>
        <end position="167"/>
    </location>
</feature>